<evidence type="ECO:0000313" key="1">
    <source>
        <dbReference type="EnsemblPlants" id="PGSC0003DMT400029978"/>
    </source>
</evidence>
<dbReference type="AlphaFoldDB" id="M1ATL8"/>
<reference evidence="2" key="1">
    <citation type="journal article" date="2011" name="Nature">
        <title>Genome sequence and analysis of the tuber crop potato.</title>
        <authorList>
            <consortium name="The Potato Genome Sequencing Consortium"/>
        </authorList>
    </citation>
    <scope>NUCLEOTIDE SEQUENCE [LARGE SCALE GENOMIC DNA]</scope>
    <source>
        <strain evidence="2">cv. DM1-3 516 R44</strain>
    </source>
</reference>
<name>M1ATL8_SOLTU</name>
<reference evidence="1" key="2">
    <citation type="submission" date="2015-06" db="UniProtKB">
        <authorList>
            <consortium name="EnsemblPlants"/>
        </authorList>
    </citation>
    <scope>IDENTIFICATION</scope>
    <source>
        <strain evidence="1">DM1-3 516 R44</strain>
    </source>
</reference>
<organism evidence="1 2">
    <name type="scientific">Solanum tuberosum</name>
    <name type="common">Potato</name>
    <dbReference type="NCBI Taxonomy" id="4113"/>
    <lineage>
        <taxon>Eukaryota</taxon>
        <taxon>Viridiplantae</taxon>
        <taxon>Streptophyta</taxon>
        <taxon>Embryophyta</taxon>
        <taxon>Tracheophyta</taxon>
        <taxon>Spermatophyta</taxon>
        <taxon>Magnoliopsida</taxon>
        <taxon>eudicotyledons</taxon>
        <taxon>Gunneridae</taxon>
        <taxon>Pentapetalae</taxon>
        <taxon>asterids</taxon>
        <taxon>lamiids</taxon>
        <taxon>Solanales</taxon>
        <taxon>Solanaceae</taxon>
        <taxon>Solanoideae</taxon>
        <taxon>Solaneae</taxon>
        <taxon>Solanum</taxon>
    </lineage>
</organism>
<protein>
    <submittedName>
        <fullName evidence="1">Myosin head, motor region</fullName>
    </submittedName>
</protein>
<dbReference type="HOGENOM" id="CLU_1557955_0_0_1"/>
<keyword evidence="2" id="KW-1185">Reference proteome</keyword>
<accession>M1ATL8</accession>
<dbReference type="Gramene" id="PGSC0003DMT400029978">
    <property type="protein sequence ID" value="PGSC0003DMT400029978"/>
    <property type="gene ID" value="PGSC0003DMG402011506"/>
</dbReference>
<dbReference type="Proteomes" id="UP000011115">
    <property type="component" value="Unassembled WGS sequence"/>
</dbReference>
<dbReference type="EnsemblPlants" id="PGSC0003DMT400029978">
    <property type="protein sequence ID" value="PGSC0003DMT400029978"/>
    <property type="gene ID" value="PGSC0003DMG402011506"/>
</dbReference>
<sequence>MTKLIEHLLRNFSMLEDITIFFGAPGLLASYAIGPALEFAHILVGYGADEFIILIMYDTLELGDKTVDFPPNFSLYEFAALQACENNHWSLAMIYSEVELVKGASIVDAYVVHKSVLVESKNTSILVSCGKFKTITRLMCILPISVAIEVLKSTLWHNRFNLQSLEKHLVQQ</sequence>
<evidence type="ECO:0000313" key="2">
    <source>
        <dbReference type="Proteomes" id="UP000011115"/>
    </source>
</evidence>
<proteinExistence type="predicted"/>